<dbReference type="GO" id="GO:0005886">
    <property type="term" value="C:plasma membrane"/>
    <property type="evidence" value="ECO:0007669"/>
    <property type="project" value="UniProtKB-SubCell"/>
</dbReference>
<keyword evidence="5 9" id="KW-0064">Aspartyl protease</keyword>
<keyword evidence="2 9" id="KW-1003">Cell membrane</keyword>
<evidence type="ECO:0000256" key="2">
    <source>
        <dbReference type="ARBA" id="ARBA00022475"/>
    </source>
</evidence>
<feature type="transmembrane region" description="Helical" evidence="9">
    <location>
        <begin position="119"/>
        <end position="143"/>
    </location>
</feature>
<feature type="active site" evidence="9">
    <location>
        <position position="109"/>
    </location>
</feature>
<comment type="catalytic activity">
    <reaction evidence="9 10">
        <text>Release of signal peptides from bacterial membrane prolipoproteins. Hydrolyzes -Xaa-Yaa-Zaa-|-(S,diacylglyceryl)Cys-, in which Xaa is hydrophobic (preferably Leu), and Yaa (Ala or Ser) and Zaa (Gly or Ala) have small, neutral side chains.</text>
        <dbReference type="EC" id="3.4.23.36"/>
    </reaction>
</comment>
<evidence type="ECO:0000256" key="1">
    <source>
        <dbReference type="ARBA" id="ARBA00006139"/>
    </source>
</evidence>
<feature type="active site" evidence="9">
    <location>
        <position position="124"/>
    </location>
</feature>
<sequence length="157" mass="17402">MPFYIVAALVIIADQVTKYLVRVNISEGDTLLFWGMQLTHYENAGMAHSLFQGYARLFGVAAILFVAGVFYFRKQMEQKGTLLEISLGFLVGAAIGNAIDRFLFGQVTDFLLSPSGKGILNLADHAINIGFLLLIINGGMQVYRKWKSGSVRSYRKS</sequence>
<protein>
    <recommendedName>
        <fullName evidence="9">Lipoprotein signal peptidase</fullName>
        <ecNumber evidence="9">3.4.23.36</ecNumber>
    </recommendedName>
    <alternativeName>
        <fullName evidence="9">Prolipoprotein signal peptidase</fullName>
    </alternativeName>
    <alternativeName>
        <fullName evidence="9">Signal peptidase II</fullName>
        <shortName evidence="9">SPase II</shortName>
    </alternativeName>
</protein>
<evidence type="ECO:0000256" key="3">
    <source>
        <dbReference type="ARBA" id="ARBA00022670"/>
    </source>
</evidence>
<dbReference type="EC" id="3.4.23.36" evidence="9"/>
<dbReference type="InterPro" id="IPR001872">
    <property type="entry name" value="Peptidase_A8"/>
</dbReference>
<keyword evidence="7 9" id="KW-1133">Transmembrane helix</keyword>
<evidence type="ECO:0000313" key="12">
    <source>
        <dbReference type="EMBL" id="RNB91900.1"/>
    </source>
</evidence>
<evidence type="ECO:0000256" key="6">
    <source>
        <dbReference type="ARBA" id="ARBA00022801"/>
    </source>
</evidence>
<comment type="subcellular location">
    <subcellularLocation>
        <location evidence="9">Cell membrane</location>
        <topology evidence="9">Multi-pass membrane protein</topology>
    </subcellularLocation>
</comment>
<dbReference type="HAMAP" id="MF_00161">
    <property type="entry name" value="LspA"/>
    <property type="match status" value="1"/>
</dbReference>
<dbReference type="PROSITE" id="PS00855">
    <property type="entry name" value="SPASE_II"/>
    <property type="match status" value="1"/>
</dbReference>
<evidence type="ECO:0000256" key="5">
    <source>
        <dbReference type="ARBA" id="ARBA00022750"/>
    </source>
</evidence>
<comment type="function">
    <text evidence="9 10">This protein specifically catalyzes the removal of signal peptides from prolipoproteins.</text>
</comment>
<dbReference type="EMBL" id="RHHQ01000004">
    <property type="protein sequence ID" value="RNB91900.1"/>
    <property type="molecule type" value="Genomic_DNA"/>
</dbReference>
<evidence type="ECO:0000256" key="9">
    <source>
        <dbReference type="HAMAP-Rule" id="MF_00161"/>
    </source>
</evidence>
<accession>A0A3M8DUP9</accession>
<dbReference type="Proteomes" id="UP000271031">
    <property type="component" value="Unassembled WGS sequence"/>
</dbReference>
<reference evidence="12 13" key="1">
    <citation type="submission" date="2018-10" db="EMBL/GenBank/DDBJ databases">
        <title>Phylogenomics of Brevibacillus.</title>
        <authorList>
            <person name="Dunlap C."/>
        </authorList>
    </citation>
    <scope>NUCLEOTIDE SEQUENCE [LARGE SCALE GENOMIC DNA]</scope>
    <source>
        <strain evidence="12 13">JCM 15716</strain>
    </source>
</reference>
<keyword evidence="3 9" id="KW-0645">Protease</keyword>
<dbReference type="GO" id="GO:0004190">
    <property type="term" value="F:aspartic-type endopeptidase activity"/>
    <property type="evidence" value="ECO:0007669"/>
    <property type="project" value="UniProtKB-UniRule"/>
</dbReference>
<gene>
    <name evidence="9 12" type="primary">lspA</name>
    <name evidence="12" type="ORF">EDM56_03880</name>
</gene>
<name>A0A3M8DUP9_9BACL</name>
<dbReference type="PANTHER" id="PTHR33695:SF1">
    <property type="entry name" value="LIPOPROTEIN SIGNAL PEPTIDASE"/>
    <property type="match status" value="1"/>
</dbReference>
<dbReference type="NCBIfam" id="TIGR00077">
    <property type="entry name" value="lspA"/>
    <property type="match status" value="1"/>
</dbReference>
<dbReference type="UniPathway" id="UPA00665"/>
<keyword evidence="6 9" id="KW-0378">Hydrolase</keyword>
<comment type="similarity">
    <text evidence="1 9 11">Belongs to the peptidase A8 family.</text>
</comment>
<proteinExistence type="inferred from homology"/>
<keyword evidence="8 9" id="KW-0472">Membrane</keyword>
<evidence type="ECO:0000256" key="4">
    <source>
        <dbReference type="ARBA" id="ARBA00022692"/>
    </source>
</evidence>
<evidence type="ECO:0000256" key="11">
    <source>
        <dbReference type="RuleBase" id="RU004181"/>
    </source>
</evidence>
<dbReference type="OrthoDB" id="9810259at2"/>
<organism evidence="12 13">
    <name type="scientific">Brevibacillus fluminis</name>
    <dbReference type="NCBI Taxonomy" id="511487"/>
    <lineage>
        <taxon>Bacteria</taxon>
        <taxon>Bacillati</taxon>
        <taxon>Bacillota</taxon>
        <taxon>Bacilli</taxon>
        <taxon>Bacillales</taxon>
        <taxon>Paenibacillaceae</taxon>
        <taxon>Brevibacillus</taxon>
    </lineage>
</organism>
<comment type="caution">
    <text evidence="12">The sequence shown here is derived from an EMBL/GenBank/DDBJ whole genome shotgun (WGS) entry which is preliminary data.</text>
</comment>
<evidence type="ECO:0000256" key="8">
    <source>
        <dbReference type="ARBA" id="ARBA00023136"/>
    </source>
</evidence>
<dbReference type="AlphaFoldDB" id="A0A3M8DUP9"/>
<dbReference type="PRINTS" id="PR00781">
    <property type="entry name" value="LIPOSIGPTASE"/>
</dbReference>
<comment type="pathway">
    <text evidence="9">Protein modification; lipoprotein biosynthesis (signal peptide cleavage).</text>
</comment>
<evidence type="ECO:0000256" key="10">
    <source>
        <dbReference type="RuleBase" id="RU000594"/>
    </source>
</evidence>
<evidence type="ECO:0000256" key="7">
    <source>
        <dbReference type="ARBA" id="ARBA00022989"/>
    </source>
</evidence>
<dbReference type="GO" id="GO:0006508">
    <property type="term" value="P:proteolysis"/>
    <property type="evidence" value="ECO:0007669"/>
    <property type="project" value="UniProtKB-KW"/>
</dbReference>
<dbReference type="PANTHER" id="PTHR33695">
    <property type="entry name" value="LIPOPROTEIN SIGNAL PEPTIDASE"/>
    <property type="match status" value="1"/>
</dbReference>
<keyword evidence="13" id="KW-1185">Reference proteome</keyword>
<comment type="caution">
    <text evidence="9">Lacks conserved residue(s) required for the propagation of feature annotation.</text>
</comment>
<feature type="transmembrane region" description="Helical" evidence="9">
    <location>
        <begin position="81"/>
        <end position="99"/>
    </location>
</feature>
<dbReference type="Pfam" id="PF01252">
    <property type="entry name" value="Peptidase_A8"/>
    <property type="match status" value="1"/>
</dbReference>
<feature type="transmembrane region" description="Helical" evidence="9">
    <location>
        <begin position="53"/>
        <end position="72"/>
    </location>
</feature>
<keyword evidence="4 9" id="KW-0812">Transmembrane</keyword>
<evidence type="ECO:0000313" key="13">
    <source>
        <dbReference type="Proteomes" id="UP000271031"/>
    </source>
</evidence>